<feature type="transmembrane region" description="Helical" evidence="7">
    <location>
        <begin position="296"/>
        <end position="324"/>
    </location>
</feature>
<dbReference type="PANTHER" id="PTHR23513:SF9">
    <property type="entry name" value="ENTEROBACTIN EXPORTER ENTS"/>
    <property type="match status" value="1"/>
</dbReference>
<evidence type="ECO:0000256" key="4">
    <source>
        <dbReference type="ARBA" id="ARBA00022692"/>
    </source>
</evidence>
<feature type="transmembrane region" description="Helical" evidence="7">
    <location>
        <begin position="377"/>
        <end position="398"/>
    </location>
</feature>
<dbReference type="InterPro" id="IPR010290">
    <property type="entry name" value="TM_effector"/>
</dbReference>
<organism evidence="8 9">
    <name type="scientific">Cereibacter changlensis</name>
    <dbReference type="NCBI Taxonomy" id="402884"/>
    <lineage>
        <taxon>Bacteria</taxon>
        <taxon>Pseudomonadati</taxon>
        <taxon>Pseudomonadota</taxon>
        <taxon>Alphaproteobacteria</taxon>
        <taxon>Rhodobacterales</taxon>
        <taxon>Paracoccaceae</taxon>
        <taxon>Cereibacter</taxon>
    </lineage>
</organism>
<dbReference type="AlphaFoldDB" id="A0A4U0YUI4"/>
<feature type="transmembrane region" description="Helical" evidence="7">
    <location>
        <begin position="84"/>
        <end position="106"/>
    </location>
</feature>
<accession>A0A4U0YUI4</accession>
<evidence type="ECO:0000256" key="3">
    <source>
        <dbReference type="ARBA" id="ARBA00022475"/>
    </source>
</evidence>
<dbReference type="Gene3D" id="1.20.1250.20">
    <property type="entry name" value="MFS general substrate transporter like domains"/>
    <property type="match status" value="1"/>
</dbReference>
<name>A0A4U0YUI4_9RHOB</name>
<keyword evidence="2" id="KW-0813">Transport</keyword>
<dbReference type="RefSeq" id="WP_136792730.1">
    <property type="nucleotide sequence ID" value="NZ_SWAU01000103.1"/>
</dbReference>
<evidence type="ECO:0000256" key="7">
    <source>
        <dbReference type="SAM" id="Phobius"/>
    </source>
</evidence>
<dbReference type="GO" id="GO:0005886">
    <property type="term" value="C:plasma membrane"/>
    <property type="evidence" value="ECO:0007669"/>
    <property type="project" value="UniProtKB-SubCell"/>
</dbReference>
<gene>
    <name evidence="8" type="ORF">FAZ78_12005</name>
</gene>
<feature type="transmembrane region" description="Helical" evidence="7">
    <location>
        <begin position="21"/>
        <end position="43"/>
    </location>
</feature>
<evidence type="ECO:0000256" key="2">
    <source>
        <dbReference type="ARBA" id="ARBA00022448"/>
    </source>
</evidence>
<comment type="subcellular location">
    <subcellularLocation>
        <location evidence="1">Cell membrane</location>
        <topology evidence="1">Multi-pass membrane protein</topology>
    </subcellularLocation>
</comment>
<keyword evidence="4 7" id="KW-0812">Transmembrane</keyword>
<evidence type="ECO:0000256" key="1">
    <source>
        <dbReference type="ARBA" id="ARBA00004651"/>
    </source>
</evidence>
<feature type="transmembrane region" description="Helical" evidence="7">
    <location>
        <begin position="55"/>
        <end position="77"/>
    </location>
</feature>
<feature type="transmembrane region" description="Helical" evidence="7">
    <location>
        <begin position="265"/>
        <end position="284"/>
    </location>
</feature>
<feature type="transmembrane region" description="Helical" evidence="7">
    <location>
        <begin position="151"/>
        <end position="173"/>
    </location>
</feature>
<feature type="transmembrane region" description="Helical" evidence="7">
    <location>
        <begin position="229"/>
        <end position="253"/>
    </location>
</feature>
<keyword evidence="6 7" id="KW-0472">Membrane</keyword>
<evidence type="ECO:0000313" key="9">
    <source>
        <dbReference type="Proteomes" id="UP000306340"/>
    </source>
</evidence>
<feature type="transmembrane region" description="Helical" evidence="7">
    <location>
        <begin position="112"/>
        <end position="130"/>
    </location>
</feature>
<dbReference type="PANTHER" id="PTHR23513">
    <property type="entry name" value="INTEGRAL MEMBRANE EFFLUX PROTEIN-RELATED"/>
    <property type="match status" value="1"/>
</dbReference>
<keyword evidence="5 7" id="KW-1133">Transmembrane helix</keyword>
<feature type="transmembrane region" description="Helical" evidence="7">
    <location>
        <begin position="179"/>
        <end position="198"/>
    </location>
</feature>
<evidence type="ECO:0000313" key="8">
    <source>
        <dbReference type="EMBL" id="TKA96342.1"/>
    </source>
</evidence>
<proteinExistence type="predicted"/>
<dbReference type="CDD" id="cd06173">
    <property type="entry name" value="MFS_MefA_like"/>
    <property type="match status" value="1"/>
</dbReference>
<comment type="caution">
    <text evidence="8">The sequence shown here is derived from an EMBL/GenBank/DDBJ whole genome shotgun (WGS) entry which is preliminary data.</text>
</comment>
<evidence type="ECO:0000256" key="6">
    <source>
        <dbReference type="ARBA" id="ARBA00023136"/>
    </source>
</evidence>
<protein>
    <submittedName>
        <fullName evidence="8">MFS transporter</fullName>
    </submittedName>
</protein>
<dbReference type="InterPro" id="IPR036259">
    <property type="entry name" value="MFS_trans_sf"/>
</dbReference>
<keyword evidence="3" id="KW-1003">Cell membrane</keyword>
<evidence type="ECO:0000256" key="5">
    <source>
        <dbReference type="ARBA" id="ARBA00022989"/>
    </source>
</evidence>
<dbReference type="SUPFAM" id="SSF103473">
    <property type="entry name" value="MFS general substrate transporter"/>
    <property type="match status" value="1"/>
</dbReference>
<dbReference type="EMBL" id="SWAU01000103">
    <property type="protein sequence ID" value="TKA96342.1"/>
    <property type="molecule type" value="Genomic_DNA"/>
</dbReference>
<sequence length="412" mass="43562">MTVQDRAPVGRWVAFRHRGYPAYWTALLLVGFAVQIQTVAIGWQVYDLTRDPFDLGLVGLSQFAPALLLVLVTGAAADRFSRRGIMCACLVVESCVAAGLLTYAATLDATSPTWPIFALILVFGTGRAFYNPARQSLAPNLVPPEHLSNAILANSTANQAATICGPVVGGLLYGLSSGLPYAVTLVLLLTAAALVLTIPRQPRQIAVAGAKTWETLSAGFRYIWASKPVLGAISLDLFAVLLGGAMAMLPVYARDVLEIGPTGLGLLRSAPAVGAIGVGFWLMAHPIRRNAGLIMFLSVAAFGFFTLVFALSTTLWLSALALLMTGAFDMVSVNLRSVLIQLWTPDALRGRVNSVNQVFIGASNELGAFRAGTMATLIGPVAAVALGGAATLAVAALWSRLFPDLRRVQRLD</sequence>
<reference evidence="8 9" key="1">
    <citation type="submission" date="2019-04" db="EMBL/GenBank/DDBJ databases">
        <title>Crypto-aerobic microbial life in anoxic (sulfidic) marine sediments.</title>
        <authorList>
            <person name="Bhattacharya S."/>
            <person name="Roy C."/>
            <person name="Mondal N."/>
            <person name="Sarkar J."/>
            <person name="Mandal S."/>
            <person name="Rameez M.J."/>
            <person name="Ghosh W."/>
        </authorList>
    </citation>
    <scope>NUCLEOTIDE SEQUENCE [LARGE SCALE GENOMIC DNA]</scope>
    <source>
        <strain evidence="8 9">SBBC</strain>
    </source>
</reference>
<dbReference type="Pfam" id="PF05977">
    <property type="entry name" value="MFS_3"/>
    <property type="match status" value="1"/>
</dbReference>
<dbReference type="Proteomes" id="UP000306340">
    <property type="component" value="Unassembled WGS sequence"/>
</dbReference>